<keyword evidence="2" id="KW-0732">Signal</keyword>
<evidence type="ECO:0000256" key="2">
    <source>
        <dbReference type="SAM" id="SignalP"/>
    </source>
</evidence>
<dbReference type="EMBL" id="NIGF01000028">
    <property type="protein sequence ID" value="PQV62583.1"/>
    <property type="molecule type" value="Genomic_DNA"/>
</dbReference>
<reference evidence="3 4" key="1">
    <citation type="journal article" date="2018" name="Syst. Appl. Microbiol.">
        <title>Abditibacterium utsteinense sp. nov., the first cultivated member of candidate phylum FBP, isolated from ice-free Antarctic soil samples.</title>
        <authorList>
            <person name="Tahon G."/>
            <person name="Tytgat B."/>
            <person name="Lebbe L."/>
            <person name="Carlier A."/>
            <person name="Willems A."/>
        </authorList>
    </citation>
    <scope>NUCLEOTIDE SEQUENCE [LARGE SCALE GENOMIC DNA]</scope>
    <source>
        <strain evidence="3 4">LMG 29911</strain>
    </source>
</reference>
<gene>
    <name evidence="3" type="ORF">B1R32_12821</name>
</gene>
<dbReference type="Proteomes" id="UP000237684">
    <property type="component" value="Unassembled WGS sequence"/>
</dbReference>
<feature type="signal peptide" evidence="2">
    <location>
        <begin position="1"/>
        <end position="48"/>
    </location>
</feature>
<keyword evidence="4" id="KW-1185">Reference proteome</keyword>
<dbReference type="AlphaFoldDB" id="A0A2S8SP61"/>
<feature type="compositionally biased region" description="Low complexity" evidence="1">
    <location>
        <begin position="59"/>
        <end position="71"/>
    </location>
</feature>
<sequence>MIFVLTFHFRSWRLFAPGGSSPLPTASLSRLALPIAASLLISSQLANAQEAPAPNVATSPEAAPAPEESAAQLETEVRPELETDAATVDTTVSETATPEIPAEEIAPEAVIPQKMMPAGSTRDLPAPAAPPSRLVAENISYSGGLIIAEGTPEKPVIFETSAGKITAQRVQLDTVAQKVEASGSVQLERQIQTARRALRPRGLKRRTSNETTTETLFGQNLKYSFKDQSGQLDNARLQLASLFISTSSLTINGRRYTAKNVVVRPGSLSPADVKIYGTPPLNIRAKSLTATLGSSTLGSVPGGSETSAASGNRSAVAVQGGALFFRNTKILPLPSYVFRSGIGGGGGNGSTFKLTPSLSFNSADRVLVTTRLSFPLSKTPGQLTSFADIGLSQRIGVRGGAGLESNTKFGSLTLRARRADVVETQLTNRIELDRKPELIYNSPSLLSFALPGGRRAGFSIGGSYGSYGERRIGDDQSTIQASRFTTRLLFTTRLREVGGPFLRLFASNSRYGGIETRYKNRGFEVGYDGQLLPRVRGQISLRSTSLSGQTPFRFDEVEIARELRSTFDIELTPRYLLPVDLRYDLARRSFRDKSFGILRSYKVFAYGVVYQAARQDLRLEVRQGF</sequence>
<feature type="region of interest" description="Disordered" evidence="1">
    <location>
        <begin position="51"/>
        <end position="73"/>
    </location>
</feature>
<protein>
    <submittedName>
        <fullName evidence="3">Uncharacterized protein</fullName>
    </submittedName>
</protein>
<evidence type="ECO:0000313" key="4">
    <source>
        <dbReference type="Proteomes" id="UP000237684"/>
    </source>
</evidence>
<evidence type="ECO:0000313" key="3">
    <source>
        <dbReference type="EMBL" id="PQV62583.1"/>
    </source>
</evidence>
<dbReference type="InParanoid" id="A0A2S8SP61"/>
<name>A0A2S8SP61_9BACT</name>
<proteinExistence type="predicted"/>
<feature type="chain" id="PRO_5015510153" evidence="2">
    <location>
        <begin position="49"/>
        <end position="625"/>
    </location>
</feature>
<accession>A0A2S8SP61</accession>
<organism evidence="3 4">
    <name type="scientific">Abditibacterium utsteinense</name>
    <dbReference type="NCBI Taxonomy" id="1960156"/>
    <lineage>
        <taxon>Bacteria</taxon>
        <taxon>Pseudomonadati</taxon>
        <taxon>Abditibacteriota</taxon>
        <taxon>Abditibacteriia</taxon>
        <taxon>Abditibacteriales</taxon>
        <taxon>Abditibacteriaceae</taxon>
        <taxon>Abditibacterium</taxon>
    </lineage>
</organism>
<evidence type="ECO:0000256" key="1">
    <source>
        <dbReference type="SAM" id="MobiDB-lite"/>
    </source>
</evidence>
<comment type="caution">
    <text evidence="3">The sequence shown here is derived from an EMBL/GenBank/DDBJ whole genome shotgun (WGS) entry which is preliminary data.</text>
</comment>